<keyword evidence="2" id="KW-1185">Reference proteome</keyword>
<dbReference type="Proteomes" id="UP000199391">
    <property type="component" value="Unassembled WGS sequence"/>
</dbReference>
<evidence type="ECO:0000313" key="2">
    <source>
        <dbReference type="Proteomes" id="UP000199391"/>
    </source>
</evidence>
<sequence length="161" mass="16997">FSEGGIELGTTGDFVAHAAKHSLPGPKNVAVSMAMPELSDPKGEGALNLGSHPTAGGRAFGGAPYKLFKDDVLLEQGQFDEEGNLVFTHDLEAQAAYKLELANGQRYAIDPDEQVEQSRISAAIGFHGYQNAGGYLNDDAMSLDEDRLACNPAACGKKRAS</sequence>
<dbReference type="AlphaFoldDB" id="A0A1I7LIA3"/>
<organism evidence="1 2">
    <name type="scientific">Pseudoduganella namucuonensis</name>
    <dbReference type="NCBI Taxonomy" id="1035707"/>
    <lineage>
        <taxon>Bacteria</taxon>
        <taxon>Pseudomonadati</taxon>
        <taxon>Pseudomonadota</taxon>
        <taxon>Betaproteobacteria</taxon>
        <taxon>Burkholderiales</taxon>
        <taxon>Oxalobacteraceae</taxon>
        <taxon>Telluria group</taxon>
        <taxon>Pseudoduganella</taxon>
    </lineage>
</organism>
<evidence type="ECO:0000313" key="1">
    <source>
        <dbReference type="EMBL" id="SFV09411.1"/>
    </source>
</evidence>
<reference evidence="2" key="1">
    <citation type="submission" date="2016-10" db="EMBL/GenBank/DDBJ databases">
        <authorList>
            <person name="Varghese N."/>
            <person name="Submissions S."/>
        </authorList>
    </citation>
    <scope>NUCLEOTIDE SEQUENCE [LARGE SCALE GENOMIC DNA]</scope>
    <source>
        <strain evidence="2">CGMCC 1.11014</strain>
    </source>
</reference>
<feature type="non-terminal residue" evidence="1">
    <location>
        <position position="1"/>
    </location>
</feature>
<gene>
    <name evidence="1" type="ORF">SAMN05216552_10301</name>
</gene>
<accession>A0A1I7LIA3</accession>
<proteinExistence type="predicted"/>
<protein>
    <submittedName>
        <fullName evidence="1">Type VI secretion system secreted protein VgrG</fullName>
    </submittedName>
</protein>
<dbReference type="EMBL" id="FPBO01000030">
    <property type="protein sequence ID" value="SFV09411.1"/>
    <property type="molecule type" value="Genomic_DNA"/>
</dbReference>
<name>A0A1I7LIA3_9BURK</name>
<dbReference type="STRING" id="1035707.SAMN05216552_10301"/>